<feature type="transmembrane region" description="Helical" evidence="7">
    <location>
        <begin position="112"/>
        <end position="134"/>
    </location>
</feature>
<dbReference type="Pfam" id="PF02417">
    <property type="entry name" value="Chromate_transp"/>
    <property type="match status" value="1"/>
</dbReference>
<organism evidence="8 9">
    <name type="scientific">Enterococcus columbae DSM 7374 = ATCC 51263</name>
    <dbReference type="NCBI Taxonomy" id="1121865"/>
    <lineage>
        <taxon>Bacteria</taxon>
        <taxon>Bacillati</taxon>
        <taxon>Bacillota</taxon>
        <taxon>Bacilli</taxon>
        <taxon>Lactobacillales</taxon>
        <taxon>Enterococcaceae</taxon>
        <taxon>Enterococcus</taxon>
    </lineage>
</organism>
<keyword evidence="9" id="KW-1185">Reference proteome</keyword>
<dbReference type="STRING" id="1121865.OMW_02180"/>
<dbReference type="GO" id="GO:0005886">
    <property type="term" value="C:plasma membrane"/>
    <property type="evidence" value="ECO:0007669"/>
    <property type="project" value="UniProtKB-SubCell"/>
</dbReference>
<evidence type="ECO:0000256" key="6">
    <source>
        <dbReference type="ARBA" id="ARBA00023136"/>
    </source>
</evidence>
<comment type="caution">
    <text evidence="8">The sequence shown here is derived from an EMBL/GenBank/DDBJ whole genome shotgun (WGS) entry which is preliminary data.</text>
</comment>
<protein>
    <recommendedName>
        <fullName evidence="10">Chromate transporter</fullName>
    </recommendedName>
</protein>
<keyword evidence="4 7" id="KW-0812">Transmembrane</keyword>
<dbReference type="PATRIC" id="fig|1121865.3.peg.2124"/>
<dbReference type="PANTHER" id="PTHR43663">
    <property type="entry name" value="CHROMATE TRANSPORT PROTEIN-RELATED"/>
    <property type="match status" value="1"/>
</dbReference>
<evidence type="ECO:0000256" key="2">
    <source>
        <dbReference type="ARBA" id="ARBA00005262"/>
    </source>
</evidence>
<evidence type="ECO:0000256" key="7">
    <source>
        <dbReference type="SAM" id="Phobius"/>
    </source>
</evidence>
<proteinExistence type="inferred from homology"/>
<comment type="similarity">
    <text evidence="2">Belongs to the chromate ion transporter (CHR) (TC 2.A.51) family.</text>
</comment>
<dbReference type="eggNOG" id="COG2059">
    <property type="taxonomic scope" value="Bacteria"/>
</dbReference>
<keyword evidence="5 7" id="KW-1133">Transmembrane helix</keyword>
<evidence type="ECO:0000313" key="9">
    <source>
        <dbReference type="Proteomes" id="UP000014113"/>
    </source>
</evidence>
<keyword evidence="6 7" id="KW-0472">Membrane</keyword>
<gene>
    <name evidence="8" type="ORF">I568_00095</name>
</gene>
<evidence type="ECO:0000256" key="4">
    <source>
        <dbReference type="ARBA" id="ARBA00022692"/>
    </source>
</evidence>
<evidence type="ECO:0008006" key="10">
    <source>
        <dbReference type="Google" id="ProtNLM"/>
    </source>
</evidence>
<sequence>MQKISLSRLFWATFYLSALTFGGGYVIISLMQQRFVKEYHWLTEEEMLDFVAIAQSAPGAIAINGAIAVGYKLAGFKGILTTVLATIFPPLMIISILAYVYETFIQILWIRWLLAGMQLGVAALIVQVVINMVYPYIKDKKYFELFIFIGAILANLIFSINAVTIILICLMFGLIRALLAKKEASE</sequence>
<dbReference type="GO" id="GO:0015109">
    <property type="term" value="F:chromate transmembrane transporter activity"/>
    <property type="evidence" value="ECO:0007669"/>
    <property type="project" value="InterPro"/>
</dbReference>
<dbReference type="PANTHER" id="PTHR43663:SF1">
    <property type="entry name" value="CHROMATE TRANSPORTER"/>
    <property type="match status" value="1"/>
</dbReference>
<dbReference type="OrthoDB" id="9027281at2"/>
<dbReference type="InterPro" id="IPR003370">
    <property type="entry name" value="Chromate_transpt"/>
</dbReference>
<dbReference type="AlphaFoldDB" id="S1P3Z3"/>
<comment type="subcellular location">
    <subcellularLocation>
        <location evidence="1">Cell membrane</location>
        <topology evidence="1">Multi-pass membrane protein</topology>
    </subcellularLocation>
</comment>
<name>S1P3Z3_9ENTE</name>
<evidence type="ECO:0000256" key="5">
    <source>
        <dbReference type="ARBA" id="ARBA00022989"/>
    </source>
</evidence>
<keyword evidence="3" id="KW-1003">Cell membrane</keyword>
<evidence type="ECO:0000313" key="8">
    <source>
        <dbReference type="EMBL" id="EOW87809.1"/>
    </source>
</evidence>
<feature type="transmembrane region" description="Helical" evidence="7">
    <location>
        <begin position="9"/>
        <end position="30"/>
    </location>
</feature>
<dbReference type="InterPro" id="IPR052518">
    <property type="entry name" value="CHR_Transporter"/>
</dbReference>
<reference evidence="8 9" key="1">
    <citation type="submission" date="2013-03" db="EMBL/GenBank/DDBJ databases">
        <title>The Genome Sequence of Enterococcus columbae ATCC_51263 (PacBio/Illumina hybrid assembly).</title>
        <authorList>
            <consortium name="The Broad Institute Genomics Platform"/>
            <consortium name="The Broad Institute Genome Sequencing Center for Infectious Disease"/>
            <person name="Earl A."/>
            <person name="Russ C."/>
            <person name="Gilmore M."/>
            <person name="Surin D."/>
            <person name="Walker B."/>
            <person name="Young S."/>
            <person name="Zeng Q."/>
            <person name="Gargeya S."/>
            <person name="Fitzgerald M."/>
            <person name="Haas B."/>
            <person name="Abouelleil A."/>
            <person name="Allen A.W."/>
            <person name="Alvarado L."/>
            <person name="Arachchi H.M."/>
            <person name="Berlin A.M."/>
            <person name="Chapman S.B."/>
            <person name="Gainer-Dewar J."/>
            <person name="Goldberg J."/>
            <person name="Griggs A."/>
            <person name="Gujja S."/>
            <person name="Hansen M."/>
            <person name="Howarth C."/>
            <person name="Imamovic A."/>
            <person name="Ireland A."/>
            <person name="Larimer J."/>
            <person name="McCowan C."/>
            <person name="Murphy C."/>
            <person name="Pearson M."/>
            <person name="Poon T.W."/>
            <person name="Priest M."/>
            <person name="Roberts A."/>
            <person name="Saif S."/>
            <person name="Shea T."/>
            <person name="Sisk P."/>
            <person name="Sykes S."/>
            <person name="Wortman J."/>
            <person name="Nusbaum C."/>
            <person name="Birren B."/>
        </authorList>
    </citation>
    <scope>NUCLEOTIDE SEQUENCE [LARGE SCALE GENOMIC DNA]</scope>
    <source>
        <strain evidence="8 9">ATCC 51263</strain>
    </source>
</reference>
<dbReference type="RefSeq" id="WP_016184276.1">
    <property type="nucleotide sequence ID" value="NZ_JXKI01000019.1"/>
</dbReference>
<feature type="transmembrane region" description="Helical" evidence="7">
    <location>
        <begin position="146"/>
        <end position="179"/>
    </location>
</feature>
<dbReference type="EMBL" id="ASWJ01000001">
    <property type="protein sequence ID" value="EOW87809.1"/>
    <property type="molecule type" value="Genomic_DNA"/>
</dbReference>
<dbReference type="Proteomes" id="UP000014113">
    <property type="component" value="Unassembled WGS sequence"/>
</dbReference>
<accession>S1P3Z3</accession>
<evidence type="ECO:0000256" key="3">
    <source>
        <dbReference type="ARBA" id="ARBA00022475"/>
    </source>
</evidence>
<feature type="transmembrane region" description="Helical" evidence="7">
    <location>
        <begin position="50"/>
        <end position="71"/>
    </location>
</feature>
<feature type="transmembrane region" description="Helical" evidence="7">
    <location>
        <begin position="78"/>
        <end position="100"/>
    </location>
</feature>
<evidence type="ECO:0000256" key="1">
    <source>
        <dbReference type="ARBA" id="ARBA00004651"/>
    </source>
</evidence>